<dbReference type="KEGG" id="cpas:Clopa_0018"/>
<comment type="function">
    <text evidence="1">Catalyzes the reversible oxidation of 3-phospho-D-glycerate to 3-phosphonooxypyruvate, the first step of the phosphorylated L-serine biosynthesis pathway. Also catalyzes the reversible oxidation of 2-hydroxyglutarate to 2-oxoglutarate.</text>
</comment>
<comment type="catalytic activity">
    <reaction evidence="7">
        <text>(R)-2-hydroxyglutarate + NAD(+) = 2-oxoglutarate + NADH + H(+)</text>
        <dbReference type="Rhea" id="RHEA:49612"/>
        <dbReference type="ChEBI" id="CHEBI:15378"/>
        <dbReference type="ChEBI" id="CHEBI:15801"/>
        <dbReference type="ChEBI" id="CHEBI:16810"/>
        <dbReference type="ChEBI" id="CHEBI:57540"/>
        <dbReference type="ChEBI" id="CHEBI:57945"/>
        <dbReference type="EC" id="1.1.1.399"/>
    </reaction>
</comment>
<reference evidence="11 12" key="1">
    <citation type="submission" date="2012-01" db="EMBL/GenBank/DDBJ databases">
        <title>Complete sequence of chromosome of Clostridium pasteurianum BC1.</title>
        <authorList>
            <consortium name="US DOE Joint Genome Institute"/>
            <person name="Lucas S."/>
            <person name="Han J."/>
            <person name="Lapidus A."/>
            <person name="Cheng J.-F."/>
            <person name="Goodwin L."/>
            <person name="Pitluck S."/>
            <person name="Peters L."/>
            <person name="Mikhailova N."/>
            <person name="Teshima H."/>
            <person name="Detter J.C."/>
            <person name="Han C."/>
            <person name="Tapia R."/>
            <person name="Land M."/>
            <person name="Hauser L."/>
            <person name="Kyrpides N."/>
            <person name="Ivanova N."/>
            <person name="Pagani I."/>
            <person name="Dunn J."/>
            <person name="Taghavi S."/>
            <person name="Francis A."/>
            <person name="van der Lelie D."/>
            <person name="Woyke T."/>
        </authorList>
    </citation>
    <scope>NUCLEOTIDE SEQUENCE [LARGE SCALE GENOMIC DNA]</scope>
    <source>
        <strain evidence="11 12">BC1</strain>
    </source>
</reference>
<sequence length="305" mass="33460">MVRILANDGMEKGAIEALEEKGYEVLKDHLEGDELLKQIKNIDCLVVRSATKVRKDLIDIAASTGKLKLVIRGGVGIDNIDAAYALEKGIKVNNTPNASSISVAEMTFGHMLAVARKIHLSNVTMREGKWEKKKYEGTELYEKTLGLIGFGRIAKEVAKRAVAFGMKVIYYDICTTENTEKCICTTKESVLRESDFISLHVPYKKGEPYVIGEKEFEIINNGAYIINCARGGVIDENALVKALDKGKIAGAALDVFEKEPPANEAIIKNAKISLTPHIGAATIEAQGRIGEEIVSIVEDFFNEKN</sequence>
<dbReference type="PATRIC" id="fig|86416.3.peg.14"/>
<dbReference type="RefSeq" id="WP_015613456.1">
    <property type="nucleotide sequence ID" value="NC_021182.1"/>
</dbReference>
<dbReference type="Proteomes" id="UP000013523">
    <property type="component" value="Chromosome"/>
</dbReference>
<dbReference type="Gene3D" id="3.40.50.720">
    <property type="entry name" value="NAD(P)-binding Rossmann-like Domain"/>
    <property type="match status" value="2"/>
</dbReference>
<keyword evidence="12" id="KW-1185">Reference proteome</keyword>
<dbReference type="CDD" id="cd05303">
    <property type="entry name" value="PGDH_2"/>
    <property type="match status" value="1"/>
</dbReference>
<gene>
    <name evidence="11" type="ORF">Clopa_0018</name>
</gene>
<evidence type="ECO:0000313" key="12">
    <source>
        <dbReference type="Proteomes" id="UP000013523"/>
    </source>
</evidence>
<organism evidence="11 12">
    <name type="scientific">Clostridium pasteurianum BC1</name>
    <dbReference type="NCBI Taxonomy" id="86416"/>
    <lineage>
        <taxon>Bacteria</taxon>
        <taxon>Bacillati</taxon>
        <taxon>Bacillota</taxon>
        <taxon>Clostridia</taxon>
        <taxon>Eubacteriales</taxon>
        <taxon>Clostridiaceae</taxon>
        <taxon>Clostridium</taxon>
    </lineage>
</organism>
<evidence type="ECO:0000256" key="1">
    <source>
        <dbReference type="ARBA" id="ARBA00003800"/>
    </source>
</evidence>
<dbReference type="EC" id="1.1.1.399" evidence="3"/>
<dbReference type="Pfam" id="PF00389">
    <property type="entry name" value="2-Hacid_dh"/>
    <property type="match status" value="1"/>
</dbReference>
<evidence type="ECO:0000256" key="3">
    <source>
        <dbReference type="ARBA" id="ARBA00013001"/>
    </source>
</evidence>
<proteinExistence type="inferred from homology"/>
<evidence type="ECO:0000256" key="6">
    <source>
        <dbReference type="ARBA" id="ARBA00030455"/>
    </source>
</evidence>
<dbReference type="PANTHER" id="PTHR43761">
    <property type="entry name" value="D-ISOMER SPECIFIC 2-HYDROXYACID DEHYDROGENASE FAMILY PROTEIN (AFU_ORTHOLOGUE AFUA_1G13630)"/>
    <property type="match status" value="1"/>
</dbReference>
<evidence type="ECO:0000256" key="2">
    <source>
        <dbReference type="ARBA" id="ARBA00005854"/>
    </source>
</evidence>
<evidence type="ECO:0000256" key="4">
    <source>
        <dbReference type="ARBA" id="ARBA00023002"/>
    </source>
</evidence>
<feature type="domain" description="D-isomer specific 2-hydroxyacid dehydrogenase catalytic" evidence="9">
    <location>
        <begin position="10"/>
        <end position="304"/>
    </location>
</feature>
<dbReference type="SUPFAM" id="SSF52283">
    <property type="entry name" value="Formate/glycerate dehydrogenase catalytic domain-like"/>
    <property type="match status" value="1"/>
</dbReference>
<dbReference type="AlphaFoldDB" id="R4K3M4"/>
<dbReference type="OrthoDB" id="9805416at2"/>
<evidence type="ECO:0000256" key="5">
    <source>
        <dbReference type="ARBA" id="ARBA00023027"/>
    </source>
</evidence>
<dbReference type="InterPro" id="IPR036291">
    <property type="entry name" value="NAD(P)-bd_dom_sf"/>
</dbReference>
<keyword evidence="5" id="KW-0520">NAD</keyword>
<dbReference type="FunFam" id="3.40.50.720:FF:000021">
    <property type="entry name" value="D-3-phosphoglycerate dehydrogenase"/>
    <property type="match status" value="1"/>
</dbReference>
<dbReference type="eggNOG" id="COG0111">
    <property type="taxonomic scope" value="Bacteria"/>
</dbReference>
<accession>R4K3M4</accession>
<evidence type="ECO:0000259" key="10">
    <source>
        <dbReference type="Pfam" id="PF02826"/>
    </source>
</evidence>
<evidence type="ECO:0000256" key="7">
    <source>
        <dbReference type="ARBA" id="ARBA00048126"/>
    </source>
</evidence>
<dbReference type="EMBL" id="CP003261">
    <property type="protein sequence ID" value="AGK95129.1"/>
    <property type="molecule type" value="Genomic_DNA"/>
</dbReference>
<comment type="similarity">
    <text evidence="2 8">Belongs to the D-isomer specific 2-hydroxyacid dehydrogenase family.</text>
</comment>
<protein>
    <recommendedName>
        <fullName evidence="6">2-oxoglutarate reductase</fullName>
        <ecNumber evidence="3">1.1.1.399</ecNumber>
    </recommendedName>
    <alternativeName>
        <fullName evidence="6">2-oxoglutarate reductase</fullName>
    </alternativeName>
</protein>
<dbReference type="InterPro" id="IPR006139">
    <property type="entry name" value="D-isomer_2_OHA_DH_cat_dom"/>
</dbReference>
<evidence type="ECO:0000313" key="11">
    <source>
        <dbReference type="EMBL" id="AGK95129.1"/>
    </source>
</evidence>
<dbReference type="InterPro" id="IPR050418">
    <property type="entry name" value="D-iso_2-hydroxyacid_DH_PdxB"/>
</dbReference>
<dbReference type="SUPFAM" id="SSF51735">
    <property type="entry name" value="NAD(P)-binding Rossmann-fold domains"/>
    <property type="match status" value="1"/>
</dbReference>
<dbReference type="STRING" id="86416.Clopa_0018"/>
<evidence type="ECO:0000256" key="8">
    <source>
        <dbReference type="RuleBase" id="RU003719"/>
    </source>
</evidence>
<keyword evidence="4 8" id="KW-0560">Oxidoreductase</keyword>
<dbReference type="GO" id="GO:0016616">
    <property type="term" value="F:oxidoreductase activity, acting on the CH-OH group of donors, NAD or NADP as acceptor"/>
    <property type="evidence" value="ECO:0007669"/>
    <property type="project" value="InterPro"/>
</dbReference>
<feature type="domain" description="D-isomer specific 2-hydroxyacid dehydrogenase NAD-binding" evidence="10">
    <location>
        <begin position="108"/>
        <end position="279"/>
    </location>
</feature>
<dbReference type="Pfam" id="PF02826">
    <property type="entry name" value="2-Hacid_dh_C"/>
    <property type="match status" value="1"/>
</dbReference>
<name>R4K3M4_CLOPA</name>
<evidence type="ECO:0000259" key="9">
    <source>
        <dbReference type="Pfam" id="PF00389"/>
    </source>
</evidence>
<dbReference type="HOGENOM" id="CLU_019796_1_3_9"/>
<dbReference type="GO" id="GO:0051287">
    <property type="term" value="F:NAD binding"/>
    <property type="evidence" value="ECO:0007669"/>
    <property type="project" value="InterPro"/>
</dbReference>
<dbReference type="InterPro" id="IPR006140">
    <property type="entry name" value="D-isomer_DH_NAD-bd"/>
</dbReference>
<dbReference type="PANTHER" id="PTHR43761:SF1">
    <property type="entry name" value="D-ISOMER SPECIFIC 2-HYDROXYACID DEHYDROGENASE CATALYTIC DOMAIN-CONTAINING PROTEIN-RELATED"/>
    <property type="match status" value="1"/>
</dbReference>